<gene>
    <name evidence="2" type="ORF">H8K47_15540</name>
</gene>
<keyword evidence="3" id="KW-1185">Reference proteome</keyword>
<evidence type="ECO:0000259" key="1">
    <source>
        <dbReference type="Pfam" id="PF21880"/>
    </source>
</evidence>
<evidence type="ECO:0000313" key="2">
    <source>
        <dbReference type="EMBL" id="MBC3936781.1"/>
    </source>
</evidence>
<dbReference type="EMBL" id="JACOGG010000020">
    <property type="protein sequence ID" value="MBC3936781.1"/>
    <property type="molecule type" value="Genomic_DNA"/>
</dbReference>
<dbReference type="RefSeq" id="WP_186882316.1">
    <property type="nucleotide sequence ID" value="NZ_JACOGG010000020.1"/>
</dbReference>
<organism evidence="2 3">
    <name type="scientific">Undibacterium rugosum</name>
    <dbReference type="NCBI Taxonomy" id="2762291"/>
    <lineage>
        <taxon>Bacteria</taxon>
        <taxon>Pseudomonadati</taxon>
        <taxon>Pseudomonadota</taxon>
        <taxon>Betaproteobacteria</taxon>
        <taxon>Burkholderiales</taxon>
        <taxon>Oxalobacteraceae</taxon>
        <taxon>Undibacterium</taxon>
    </lineage>
</organism>
<sequence>MNLSAELFQDHLQTSFFIPVQPEEKLELTLNAIQIRPEDQSPYHQFSLFFLCSDELQLQQGSYLLQHSNLPDMQLFLVPVANSGQTYTYQASFTIEKSQLG</sequence>
<evidence type="ECO:0000313" key="3">
    <source>
        <dbReference type="Proteomes" id="UP000612361"/>
    </source>
</evidence>
<comment type="caution">
    <text evidence="2">The sequence shown here is derived from an EMBL/GenBank/DDBJ whole genome shotgun (WGS) entry which is preliminary data.</text>
</comment>
<accession>A0A923I326</accession>
<name>A0A923I326_9BURK</name>
<proteinExistence type="predicted"/>
<dbReference type="AlphaFoldDB" id="A0A923I326"/>
<dbReference type="InterPro" id="IPR054209">
    <property type="entry name" value="DUF6916"/>
</dbReference>
<protein>
    <recommendedName>
        <fullName evidence="1">DUF6916 domain-containing protein</fullName>
    </recommendedName>
</protein>
<feature type="domain" description="DUF6916" evidence="1">
    <location>
        <begin position="3"/>
        <end position="93"/>
    </location>
</feature>
<dbReference type="Pfam" id="PF21880">
    <property type="entry name" value="DUF6916"/>
    <property type="match status" value="1"/>
</dbReference>
<reference evidence="2" key="1">
    <citation type="submission" date="2020-08" db="EMBL/GenBank/DDBJ databases">
        <title>Novel species isolated from subtropical streams in China.</title>
        <authorList>
            <person name="Lu H."/>
        </authorList>
    </citation>
    <scope>NUCLEOTIDE SEQUENCE</scope>
    <source>
        <strain evidence="2">CY7W</strain>
    </source>
</reference>
<dbReference type="Proteomes" id="UP000612361">
    <property type="component" value="Unassembled WGS sequence"/>
</dbReference>